<dbReference type="GO" id="GO:0008270">
    <property type="term" value="F:zinc ion binding"/>
    <property type="evidence" value="ECO:0007669"/>
    <property type="project" value="UniProtKB-KW"/>
</dbReference>
<feature type="domain" description="Protein kinase" evidence="14">
    <location>
        <begin position="443"/>
        <end position="703"/>
    </location>
</feature>
<feature type="signal peptide" evidence="13">
    <location>
        <begin position="1"/>
        <end position="22"/>
    </location>
</feature>
<keyword evidence="6" id="KW-0067">ATP-binding</keyword>
<dbReference type="Proteomes" id="UP000887572">
    <property type="component" value="Unplaced"/>
</dbReference>
<evidence type="ECO:0000256" key="2">
    <source>
        <dbReference type="ARBA" id="ARBA00022741"/>
    </source>
</evidence>
<dbReference type="WBParaSite" id="Gr19_v10_g10221.t2">
    <property type="protein sequence ID" value="Gr19_v10_g10221.t2"/>
    <property type="gene ID" value="Gr19_v10_g10221"/>
</dbReference>
<name>A0A914GTC7_GLORO</name>
<dbReference type="SMART" id="SM00220">
    <property type="entry name" value="S_TKc"/>
    <property type="match status" value="1"/>
</dbReference>
<keyword evidence="4" id="KW-0418">Kinase</keyword>
<keyword evidence="16" id="KW-1185">Reference proteome</keyword>
<dbReference type="PANTHER" id="PTHR48013">
    <property type="entry name" value="DUAL SPECIFICITY MITOGEN-ACTIVATED PROTEIN KINASE KINASE 5-RELATED"/>
    <property type="match status" value="1"/>
</dbReference>
<evidence type="ECO:0000259" key="14">
    <source>
        <dbReference type="PROSITE" id="PS50011"/>
    </source>
</evidence>
<sequence length="821" mass="92201">MLEFIYSIKIIALFIFARYGHCSSDGENNGRECNICLSKNINEDELQTLPCRHVFHEKCITPWASDHNTCPTCRAVFPRHVGSIVLLIKDLLVKANQMQIETLANAQHYRNWALASAQTMKYAQKSDEFMQALETAQKIRNDLLRRLMEADAVLNEALQDSDRTLNEAAEHAQRVHDEATVHVEQRRASLQSAKSQALPNAHLLAALENAEHFLIETTANAQNLMSSNSDSERIENESREHADFIYSEAKANVLSTPAEALPNAQGLLDYAERTSERIQSETTAKAARIRNETMAISERIRTETLANAQRIKKEFENALRLANKSENGRNFVVDATVDSGWAAEERELYIDDITLMFFDSLMVVLNAAFPGQQIQYDFFEYEDDDGERLRVRTDEELATFLADLAPNHVHGQPLRIRLKTSRVQRLQSVDFEGDEQPFEPEELRFIERLSDGQFGSVYKSLDTRNDRLIAVKCIAVDGASGTRQGLLNEIAILKRCAHPNIVQFHAALFVDNQLLICMELMDALSLDRYGQLTPPVLGAISVAVIDGLKYLWELHIMHRDIKPSNFLVNSAGQVKLADFGVSKQMAQSVAWSYVGTKVYMAPERLGGDVYSVASDVWSFGISLAEMALGRFPFGPSFASSASTMPNLFIIEALISRPEAIATVISQPELSAVGYGFDELLAGCLALNPKERLGPEKIYHHNFLTSHRPTDQNAVAKFIAQRGKPSKILHCIKLGFSLSNAAIFALFGREKLVGYLNAGNEVGPTRNSLRLMMDPHSLLFLMRQLRMIRWGTSMTQHKFLLKLSPQFNSLPPDSLCLQFKNY</sequence>
<evidence type="ECO:0000256" key="7">
    <source>
        <dbReference type="ARBA" id="ARBA00038035"/>
    </source>
</evidence>
<evidence type="ECO:0000256" key="8">
    <source>
        <dbReference type="ARBA" id="ARBA00038999"/>
    </source>
</evidence>
<evidence type="ECO:0000259" key="15">
    <source>
        <dbReference type="PROSITE" id="PS50089"/>
    </source>
</evidence>
<keyword evidence="2" id="KW-0547">Nucleotide-binding</keyword>
<keyword evidence="1" id="KW-0808">Transferase</keyword>
<keyword evidence="5" id="KW-0862">Zinc</keyword>
<evidence type="ECO:0000256" key="5">
    <source>
        <dbReference type="ARBA" id="ARBA00022833"/>
    </source>
</evidence>
<dbReference type="SMART" id="SM00184">
    <property type="entry name" value="RING"/>
    <property type="match status" value="1"/>
</dbReference>
<evidence type="ECO:0000256" key="10">
    <source>
        <dbReference type="ARBA" id="ARBA00049299"/>
    </source>
</evidence>
<dbReference type="GO" id="GO:0004708">
    <property type="term" value="F:MAP kinase kinase activity"/>
    <property type="evidence" value="ECO:0007669"/>
    <property type="project" value="UniProtKB-EC"/>
</dbReference>
<comment type="catalytic activity">
    <reaction evidence="9">
        <text>L-seryl-[protein] + ATP = O-phospho-L-seryl-[protein] + ADP + H(+)</text>
        <dbReference type="Rhea" id="RHEA:17989"/>
        <dbReference type="Rhea" id="RHEA-COMP:9863"/>
        <dbReference type="Rhea" id="RHEA-COMP:11604"/>
        <dbReference type="ChEBI" id="CHEBI:15378"/>
        <dbReference type="ChEBI" id="CHEBI:29999"/>
        <dbReference type="ChEBI" id="CHEBI:30616"/>
        <dbReference type="ChEBI" id="CHEBI:83421"/>
        <dbReference type="ChEBI" id="CHEBI:456216"/>
        <dbReference type="EC" id="2.7.12.2"/>
    </reaction>
</comment>
<dbReference type="SUPFAM" id="SSF54277">
    <property type="entry name" value="CAD &amp; PB1 domains"/>
    <property type="match status" value="1"/>
</dbReference>
<keyword evidence="3 12" id="KW-0863">Zinc-finger</keyword>
<dbReference type="Gene3D" id="3.10.20.90">
    <property type="entry name" value="Phosphatidylinositol 3-kinase Catalytic Subunit, Chain A, domain 1"/>
    <property type="match status" value="1"/>
</dbReference>
<dbReference type="PROSITE" id="PS50089">
    <property type="entry name" value="ZF_RING_2"/>
    <property type="match status" value="1"/>
</dbReference>
<dbReference type="SUPFAM" id="SSF57850">
    <property type="entry name" value="RING/U-box"/>
    <property type="match status" value="1"/>
</dbReference>
<dbReference type="InterPro" id="IPR001841">
    <property type="entry name" value="Znf_RING"/>
</dbReference>
<dbReference type="Pfam" id="PF13639">
    <property type="entry name" value="zf-RING_2"/>
    <property type="match status" value="1"/>
</dbReference>
<dbReference type="GO" id="GO:0005524">
    <property type="term" value="F:ATP binding"/>
    <property type="evidence" value="ECO:0007669"/>
    <property type="project" value="UniProtKB-KW"/>
</dbReference>
<evidence type="ECO:0000256" key="4">
    <source>
        <dbReference type="ARBA" id="ARBA00022777"/>
    </source>
</evidence>
<evidence type="ECO:0000256" key="1">
    <source>
        <dbReference type="ARBA" id="ARBA00022679"/>
    </source>
</evidence>
<protein>
    <recommendedName>
        <fullName evidence="8">mitogen-activated protein kinase kinase</fullName>
        <ecNumber evidence="8">2.7.12.2</ecNumber>
    </recommendedName>
</protein>
<evidence type="ECO:0000256" key="9">
    <source>
        <dbReference type="ARBA" id="ARBA00049014"/>
    </source>
</evidence>
<dbReference type="SUPFAM" id="SSF56112">
    <property type="entry name" value="Protein kinase-like (PK-like)"/>
    <property type="match status" value="1"/>
</dbReference>
<dbReference type="InterPro" id="IPR008271">
    <property type="entry name" value="Ser/Thr_kinase_AS"/>
</dbReference>
<keyword evidence="3 12" id="KW-0479">Metal-binding</keyword>
<keyword evidence="13" id="KW-0732">Signal</keyword>
<feature type="chain" id="PRO_5037526201" description="mitogen-activated protein kinase kinase" evidence="13">
    <location>
        <begin position="23"/>
        <end position="821"/>
    </location>
</feature>
<accession>A0A914GTC7</accession>
<comment type="catalytic activity">
    <reaction evidence="10">
        <text>L-threonyl-[protein] + ATP = O-phospho-L-threonyl-[protein] + ADP + H(+)</text>
        <dbReference type="Rhea" id="RHEA:46608"/>
        <dbReference type="Rhea" id="RHEA-COMP:11060"/>
        <dbReference type="Rhea" id="RHEA-COMP:11605"/>
        <dbReference type="ChEBI" id="CHEBI:15378"/>
        <dbReference type="ChEBI" id="CHEBI:30013"/>
        <dbReference type="ChEBI" id="CHEBI:30616"/>
        <dbReference type="ChEBI" id="CHEBI:61977"/>
        <dbReference type="ChEBI" id="CHEBI:456216"/>
        <dbReference type="EC" id="2.7.12.2"/>
    </reaction>
</comment>
<dbReference type="PANTHER" id="PTHR48013:SF9">
    <property type="entry name" value="DUAL SPECIFICITY MITOGEN-ACTIVATED PROTEIN KINASE KINASE 5"/>
    <property type="match status" value="1"/>
</dbReference>
<dbReference type="Gene3D" id="1.10.510.10">
    <property type="entry name" value="Transferase(Phosphotransferase) domain 1"/>
    <property type="match status" value="1"/>
</dbReference>
<comment type="similarity">
    <text evidence="7">Belongs to the protein kinase superfamily. STE Ser/Thr protein kinase family. MAP kinase kinase subfamily.</text>
</comment>
<feature type="domain" description="RING-type" evidence="15">
    <location>
        <begin position="33"/>
        <end position="74"/>
    </location>
</feature>
<evidence type="ECO:0000313" key="16">
    <source>
        <dbReference type="Proteomes" id="UP000887572"/>
    </source>
</evidence>
<dbReference type="InterPro" id="IPR000719">
    <property type="entry name" value="Prot_kinase_dom"/>
</dbReference>
<dbReference type="Pfam" id="PF00069">
    <property type="entry name" value="Pkinase"/>
    <property type="match status" value="1"/>
</dbReference>
<dbReference type="PROSITE" id="PS50011">
    <property type="entry name" value="PROTEIN_KINASE_DOM"/>
    <property type="match status" value="1"/>
</dbReference>
<dbReference type="CDD" id="cd16454">
    <property type="entry name" value="RING-H2_PA-TM-RING"/>
    <property type="match status" value="1"/>
</dbReference>
<evidence type="ECO:0000313" key="17">
    <source>
        <dbReference type="WBParaSite" id="Gr19_v10_g10221.t2"/>
    </source>
</evidence>
<dbReference type="Gene3D" id="3.30.40.10">
    <property type="entry name" value="Zinc/RING finger domain, C3HC4 (zinc finger)"/>
    <property type="match status" value="1"/>
</dbReference>
<evidence type="ECO:0000256" key="11">
    <source>
        <dbReference type="ARBA" id="ARBA00051693"/>
    </source>
</evidence>
<evidence type="ECO:0000256" key="13">
    <source>
        <dbReference type="SAM" id="SignalP"/>
    </source>
</evidence>
<reference evidence="17" key="1">
    <citation type="submission" date="2022-11" db="UniProtKB">
        <authorList>
            <consortium name="WormBaseParasite"/>
        </authorList>
    </citation>
    <scope>IDENTIFICATION</scope>
</reference>
<proteinExistence type="inferred from homology"/>
<evidence type="ECO:0000256" key="12">
    <source>
        <dbReference type="PROSITE-ProRule" id="PRU00175"/>
    </source>
</evidence>
<dbReference type="InterPro" id="IPR013083">
    <property type="entry name" value="Znf_RING/FYVE/PHD"/>
</dbReference>
<evidence type="ECO:0000256" key="6">
    <source>
        <dbReference type="ARBA" id="ARBA00022840"/>
    </source>
</evidence>
<dbReference type="PROSITE" id="PS00108">
    <property type="entry name" value="PROTEIN_KINASE_ST"/>
    <property type="match status" value="1"/>
</dbReference>
<comment type="catalytic activity">
    <reaction evidence="11">
        <text>L-tyrosyl-[protein] + ATP = O-phospho-L-tyrosyl-[protein] + ADP + H(+)</text>
        <dbReference type="Rhea" id="RHEA:10596"/>
        <dbReference type="Rhea" id="RHEA-COMP:10136"/>
        <dbReference type="Rhea" id="RHEA-COMP:20101"/>
        <dbReference type="ChEBI" id="CHEBI:15378"/>
        <dbReference type="ChEBI" id="CHEBI:30616"/>
        <dbReference type="ChEBI" id="CHEBI:46858"/>
        <dbReference type="ChEBI" id="CHEBI:61978"/>
        <dbReference type="ChEBI" id="CHEBI:456216"/>
        <dbReference type="EC" id="2.7.12.2"/>
    </reaction>
</comment>
<organism evidence="16 17">
    <name type="scientific">Globodera rostochiensis</name>
    <name type="common">Golden nematode worm</name>
    <name type="synonym">Heterodera rostochiensis</name>
    <dbReference type="NCBI Taxonomy" id="31243"/>
    <lineage>
        <taxon>Eukaryota</taxon>
        <taxon>Metazoa</taxon>
        <taxon>Ecdysozoa</taxon>
        <taxon>Nematoda</taxon>
        <taxon>Chromadorea</taxon>
        <taxon>Rhabditida</taxon>
        <taxon>Tylenchina</taxon>
        <taxon>Tylenchomorpha</taxon>
        <taxon>Tylenchoidea</taxon>
        <taxon>Heteroderidae</taxon>
        <taxon>Heteroderinae</taxon>
        <taxon>Globodera</taxon>
    </lineage>
</organism>
<dbReference type="InterPro" id="IPR011009">
    <property type="entry name" value="Kinase-like_dom_sf"/>
</dbReference>
<evidence type="ECO:0000256" key="3">
    <source>
        <dbReference type="ARBA" id="ARBA00022771"/>
    </source>
</evidence>
<dbReference type="Gene3D" id="3.30.200.20">
    <property type="entry name" value="Phosphorylase Kinase, domain 1"/>
    <property type="match status" value="1"/>
</dbReference>
<dbReference type="AlphaFoldDB" id="A0A914GTC7"/>
<dbReference type="EC" id="2.7.12.2" evidence="8"/>